<evidence type="ECO:0000313" key="2">
    <source>
        <dbReference type="Proteomes" id="UP000500930"/>
    </source>
</evidence>
<dbReference type="AlphaFoldDB" id="A0A858PYU9"/>
<proteinExistence type="predicted"/>
<reference evidence="1 2" key="1">
    <citation type="journal article" date="2020" name="Pathogens">
        <title>First Whole Genome Sequence of Anaplasma platys, an Obligate Intracellular Rickettsial Pathogen of Dogs.</title>
        <authorList>
            <person name="Llanes A."/>
            <person name="Rajeev S."/>
        </authorList>
    </citation>
    <scope>NUCLEOTIDE SEQUENCE [LARGE SCALE GENOMIC DNA]</scope>
    <source>
        <strain evidence="1 2">S3</strain>
    </source>
</reference>
<name>A0A858PYU9_9RICK</name>
<dbReference type="EMBL" id="CP046391">
    <property type="protein sequence ID" value="QJC27742.1"/>
    <property type="molecule type" value="Genomic_DNA"/>
</dbReference>
<protein>
    <submittedName>
        <fullName evidence="1">Uncharacterized protein</fullName>
    </submittedName>
</protein>
<dbReference type="Proteomes" id="UP000500930">
    <property type="component" value="Chromosome"/>
</dbReference>
<gene>
    <name evidence="1" type="ORF">ANPL_03420</name>
</gene>
<organism evidence="1 2">
    <name type="scientific">Anaplasma platys</name>
    <dbReference type="NCBI Taxonomy" id="949"/>
    <lineage>
        <taxon>Bacteria</taxon>
        <taxon>Pseudomonadati</taxon>
        <taxon>Pseudomonadota</taxon>
        <taxon>Alphaproteobacteria</taxon>
        <taxon>Rickettsiales</taxon>
        <taxon>Anaplasmataceae</taxon>
        <taxon>Anaplasma</taxon>
    </lineage>
</organism>
<accession>A0A858PYU9</accession>
<evidence type="ECO:0000313" key="1">
    <source>
        <dbReference type="EMBL" id="QJC27742.1"/>
    </source>
</evidence>
<dbReference type="KEGG" id="aplt:ANPL_03420"/>
<keyword evidence="2" id="KW-1185">Reference proteome</keyword>
<sequence>MQNVAHAAESVVTVSLLTLTTLRQVTHLRKAKLPRDQRGPHTSATQITATIQVMWQQFIITNKHLTQKFSHRRGKVSLLRNRLQVLNPVILTLNPWDKKPLLVVNNKPTR</sequence>